<dbReference type="Pfam" id="PF00583">
    <property type="entry name" value="Acetyltransf_1"/>
    <property type="match status" value="1"/>
</dbReference>
<dbReference type="SUPFAM" id="SSF55729">
    <property type="entry name" value="Acyl-CoA N-acyltransferases (Nat)"/>
    <property type="match status" value="1"/>
</dbReference>
<name>A0ABQ5VKB1_9RHOB</name>
<proteinExistence type="predicted"/>
<dbReference type="CDD" id="cd04301">
    <property type="entry name" value="NAT_SF"/>
    <property type="match status" value="1"/>
</dbReference>
<evidence type="ECO:0000313" key="5">
    <source>
        <dbReference type="Proteomes" id="UP001161388"/>
    </source>
</evidence>
<dbReference type="PROSITE" id="PS51186">
    <property type="entry name" value="GNAT"/>
    <property type="match status" value="1"/>
</dbReference>
<dbReference type="RefSeq" id="WP_284373654.1">
    <property type="nucleotide sequence ID" value="NZ_BSNL01000001.1"/>
</dbReference>
<accession>A0ABQ5VKB1</accession>
<organism evidence="4 5">
    <name type="scientific">Sulfitobacter pacificus</name>
    <dbReference type="NCBI Taxonomy" id="1499314"/>
    <lineage>
        <taxon>Bacteria</taxon>
        <taxon>Pseudomonadati</taxon>
        <taxon>Pseudomonadota</taxon>
        <taxon>Alphaproteobacteria</taxon>
        <taxon>Rhodobacterales</taxon>
        <taxon>Roseobacteraceae</taxon>
        <taxon>Sulfitobacter</taxon>
    </lineage>
</organism>
<evidence type="ECO:0000313" key="4">
    <source>
        <dbReference type="EMBL" id="GLQ27558.1"/>
    </source>
</evidence>
<evidence type="ECO:0000256" key="2">
    <source>
        <dbReference type="ARBA" id="ARBA00023315"/>
    </source>
</evidence>
<dbReference type="PANTHER" id="PTHR43420">
    <property type="entry name" value="ACETYLTRANSFERASE"/>
    <property type="match status" value="1"/>
</dbReference>
<protein>
    <recommendedName>
        <fullName evidence="3">N-acetyltransferase domain-containing protein</fullName>
    </recommendedName>
</protein>
<sequence>MQFRKAEVGETAAIAAMWHKGWHEGHAAHVPGDLVATRTIEEFRTRTAGYIAQTTVLEVDGQIAGFHMLEGDELYQFYVATDFRGSGVAAALMRHVEETLGGRQAWLACAVGNARAAAFYEKCGWRQAATEEYLVETADGPKAVSCWRYVKDLPPAA</sequence>
<dbReference type="Proteomes" id="UP001161388">
    <property type="component" value="Unassembled WGS sequence"/>
</dbReference>
<reference evidence="4" key="1">
    <citation type="journal article" date="2014" name="Int. J. Syst. Evol. Microbiol.">
        <title>Complete genome of a new Firmicutes species belonging to the dominant human colonic microbiota ('Ruminococcus bicirculans') reveals two chromosomes and a selective capacity to utilize plant glucans.</title>
        <authorList>
            <consortium name="NISC Comparative Sequencing Program"/>
            <person name="Wegmann U."/>
            <person name="Louis P."/>
            <person name="Goesmann A."/>
            <person name="Henrissat B."/>
            <person name="Duncan S.H."/>
            <person name="Flint H.J."/>
        </authorList>
    </citation>
    <scope>NUCLEOTIDE SEQUENCE</scope>
    <source>
        <strain evidence="4">NBRC 109915</strain>
    </source>
</reference>
<evidence type="ECO:0000256" key="1">
    <source>
        <dbReference type="ARBA" id="ARBA00022679"/>
    </source>
</evidence>
<keyword evidence="2" id="KW-0012">Acyltransferase</keyword>
<keyword evidence="5" id="KW-1185">Reference proteome</keyword>
<dbReference type="InterPro" id="IPR000182">
    <property type="entry name" value="GNAT_dom"/>
</dbReference>
<gene>
    <name evidence="4" type="ORF">GCM10007927_23610</name>
</gene>
<dbReference type="InterPro" id="IPR016181">
    <property type="entry name" value="Acyl_CoA_acyltransferase"/>
</dbReference>
<dbReference type="EMBL" id="BSNL01000001">
    <property type="protein sequence ID" value="GLQ27558.1"/>
    <property type="molecule type" value="Genomic_DNA"/>
</dbReference>
<dbReference type="Gene3D" id="3.40.630.30">
    <property type="match status" value="1"/>
</dbReference>
<evidence type="ECO:0000259" key="3">
    <source>
        <dbReference type="PROSITE" id="PS51186"/>
    </source>
</evidence>
<feature type="domain" description="N-acetyltransferase" evidence="3">
    <location>
        <begin position="1"/>
        <end position="154"/>
    </location>
</feature>
<reference evidence="4" key="2">
    <citation type="submission" date="2023-01" db="EMBL/GenBank/DDBJ databases">
        <title>Draft genome sequence of Sulfitobacter pacificus strain NBRC 109915.</title>
        <authorList>
            <person name="Sun Q."/>
            <person name="Mori K."/>
        </authorList>
    </citation>
    <scope>NUCLEOTIDE SEQUENCE</scope>
    <source>
        <strain evidence="4">NBRC 109915</strain>
    </source>
</reference>
<dbReference type="InterPro" id="IPR050680">
    <property type="entry name" value="YpeA/RimI_acetyltransf"/>
</dbReference>
<keyword evidence="1" id="KW-0808">Transferase</keyword>
<comment type="caution">
    <text evidence="4">The sequence shown here is derived from an EMBL/GenBank/DDBJ whole genome shotgun (WGS) entry which is preliminary data.</text>
</comment>